<name>A0ABY4SK77_9CAUL</name>
<accession>A0ABY4SK77</accession>
<gene>
    <name evidence="1" type="ORF">M8231_08940</name>
</gene>
<keyword evidence="1" id="KW-0282">Flagellum</keyword>
<organism evidence="1 2">
    <name type="scientific">Brevundimonas albigilva</name>
    <dbReference type="NCBI Taxonomy" id="1312364"/>
    <lineage>
        <taxon>Bacteria</taxon>
        <taxon>Pseudomonadati</taxon>
        <taxon>Pseudomonadota</taxon>
        <taxon>Alphaproteobacteria</taxon>
        <taxon>Caulobacterales</taxon>
        <taxon>Caulobacteraceae</taxon>
        <taxon>Brevundimonas</taxon>
    </lineage>
</organism>
<reference evidence="1" key="1">
    <citation type="submission" date="2022-05" db="EMBL/GenBank/DDBJ databases">
        <title>Brevundimonas albigilva TT17 genome sequence.</title>
        <authorList>
            <person name="Lee K."/>
            <person name="Son H."/>
        </authorList>
    </citation>
    <scope>NUCLEOTIDE SEQUENCE</scope>
    <source>
        <strain evidence="1">TT17</strain>
    </source>
</reference>
<dbReference type="EMBL" id="CP097649">
    <property type="protein sequence ID" value="URI13957.1"/>
    <property type="molecule type" value="Genomic_DNA"/>
</dbReference>
<dbReference type="Proteomes" id="UP001055429">
    <property type="component" value="Chromosome"/>
</dbReference>
<protein>
    <submittedName>
        <fullName evidence="1">Flagellar basal-body protein FlbY</fullName>
    </submittedName>
</protein>
<keyword evidence="1" id="KW-0969">Cilium</keyword>
<evidence type="ECO:0000313" key="2">
    <source>
        <dbReference type="Proteomes" id="UP001055429"/>
    </source>
</evidence>
<proteinExistence type="predicted"/>
<evidence type="ECO:0000313" key="1">
    <source>
        <dbReference type="EMBL" id="URI13957.1"/>
    </source>
</evidence>
<dbReference type="RefSeq" id="WP_249750227.1">
    <property type="nucleotide sequence ID" value="NZ_CP097298.1"/>
</dbReference>
<sequence>MSDADLARARVRQLIDLTRRLGERLSAETEALETHRPRDIAAGLADTQEMANLYRRDTAQVKADPGLLSAAPAADKRELAEATRVFDGVLNRHARAVEAARTISEGLVRTIAHEVAASRTPAAAYAADGRAAQGDGRAVAFNRTA</sequence>
<keyword evidence="1" id="KW-0966">Cell projection</keyword>
<keyword evidence="2" id="KW-1185">Reference proteome</keyword>